<dbReference type="SMART" id="SM00028">
    <property type="entry name" value="TPR"/>
    <property type="match status" value="3"/>
</dbReference>
<reference evidence="6 7" key="1">
    <citation type="submission" date="2014-11" db="EMBL/GenBank/DDBJ databases">
        <authorList>
            <person name="Zhu J."/>
            <person name="Qi W."/>
            <person name="Song R."/>
        </authorList>
    </citation>
    <scope>NUCLEOTIDE SEQUENCE [LARGE SCALE GENOMIC DNA]</scope>
</reference>
<dbReference type="SUPFAM" id="SSF48452">
    <property type="entry name" value="TPR-like"/>
    <property type="match status" value="1"/>
</dbReference>
<dbReference type="PANTHER" id="PTHR46512">
    <property type="entry name" value="PEPTIDYLPROLYL ISOMERASE"/>
    <property type="match status" value="1"/>
</dbReference>
<dbReference type="Gene3D" id="1.25.40.10">
    <property type="entry name" value="Tetratricopeptide repeat domain"/>
    <property type="match status" value="1"/>
</dbReference>
<dbReference type="InterPro" id="IPR019734">
    <property type="entry name" value="TPR_rpt"/>
</dbReference>
<gene>
    <name evidence="6" type="ORF">Vbra_11588</name>
</gene>
<dbReference type="AlphaFoldDB" id="A0A0G4EFJ2"/>
<dbReference type="InterPro" id="IPR050754">
    <property type="entry name" value="FKBP4/5/8-like"/>
</dbReference>
<dbReference type="Pfam" id="PF14559">
    <property type="entry name" value="TPR_19"/>
    <property type="match status" value="1"/>
</dbReference>
<evidence type="ECO:0000256" key="5">
    <source>
        <dbReference type="SAM" id="MobiDB-lite"/>
    </source>
</evidence>
<feature type="compositionally biased region" description="Basic and acidic residues" evidence="5">
    <location>
        <begin position="81"/>
        <end position="92"/>
    </location>
</feature>
<dbReference type="EC" id="5.2.1.8" evidence="2"/>
<feature type="compositionally biased region" description="Low complexity" evidence="5">
    <location>
        <begin position="320"/>
        <end position="330"/>
    </location>
</feature>
<dbReference type="GO" id="GO:0003755">
    <property type="term" value="F:peptidyl-prolyl cis-trans isomerase activity"/>
    <property type="evidence" value="ECO:0007669"/>
    <property type="project" value="UniProtKB-EC"/>
</dbReference>
<accession>A0A0G4EFJ2</accession>
<comment type="catalytic activity">
    <reaction evidence="1">
        <text>[protein]-peptidylproline (omega=180) = [protein]-peptidylproline (omega=0)</text>
        <dbReference type="Rhea" id="RHEA:16237"/>
        <dbReference type="Rhea" id="RHEA-COMP:10747"/>
        <dbReference type="Rhea" id="RHEA-COMP:10748"/>
        <dbReference type="ChEBI" id="CHEBI:83833"/>
        <dbReference type="ChEBI" id="CHEBI:83834"/>
        <dbReference type="EC" id="5.2.1.8"/>
    </reaction>
</comment>
<proteinExistence type="predicted"/>
<dbReference type="OrthoDB" id="433738at2759"/>
<dbReference type="STRING" id="1169540.A0A0G4EFJ2"/>
<evidence type="ECO:0000256" key="4">
    <source>
        <dbReference type="ARBA" id="ARBA00023235"/>
    </source>
</evidence>
<feature type="region of interest" description="Disordered" evidence="5">
    <location>
        <begin position="1"/>
        <end position="92"/>
    </location>
</feature>
<keyword evidence="7" id="KW-1185">Reference proteome</keyword>
<evidence type="ECO:0000256" key="2">
    <source>
        <dbReference type="ARBA" id="ARBA00013194"/>
    </source>
</evidence>
<evidence type="ECO:0000256" key="1">
    <source>
        <dbReference type="ARBA" id="ARBA00000971"/>
    </source>
</evidence>
<keyword evidence="4" id="KW-0413">Isomerase</keyword>
<name>A0A0G4EFJ2_VITBC</name>
<organism evidence="6 7">
    <name type="scientific">Vitrella brassicaformis (strain CCMP3155)</name>
    <dbReference type="NCBI Taxonomy" id="1169540"/>
    <lineage>
        <taxon>Eukaryota</taxon>
        <taxon>Sar</taxon>
        <taxon>Alveolata</taxon>
        <taxon>Colpodellida</taxon>
        <taxon>Vitrellaceae</taxon>
        <taxon>Vitrella</taxon>
    </lineage>
</organism>
<evidence type="ECO:0000313" key="7">
    <source>
        <dbReference type="Proteomes" id="UP000041254"/>
    </source>
</evidence>
<dbReference type="EMBL" id="CDMY01000220">
    <property type="protein sequence ID" value="CEL94497.1"/>
    <property type="molecule type" value="Genomic_DNA"/>
</dbReference>
<keyword evidence="3" id="KW-0697">Rotamase</keyword>
<dbReference type="InterPro" id="IPR011990">
    <property type="entry name" value="TPR-like_helical_dom_sf"/>
</dbReference>
<evidence type="ECO:0000256" key="3">
    <source>
        <dbReference type="ARBA" id="ARBA00023110"/>
    </source>
</evidence>
<protein>
    <recommendedName>
        <fullName evidence="2">peptidylprolyl isomerase</fullName>
        <ecNumber evidence="2">5.2.1.8</ecNumber>
    </recommendedName>
</protein>
<dbReference type="VEuPathDB" id="CryptoDB:Vbra_11588"/>
<sequence length="388" mass="42201">MASEPLIVDLDSEKRVESEADIADTQTGGNGEEESPKEAASPAHGQDASGNAAEAVNGTESEAPSAGGEKENENDAEDDQQDKHLTEKEQGNKAYRDGEYVTALTHWERSLRSCRYILAKKMLEEAGQKEIRELEKTLNLNMAIGNIKTKNYHEAIDYCDRVLEVDPANVKALFRKADALYQLTDYQEAIDILDALLLVDTGNPAGKQLKLKIQHDQAKYRTAQKKMGRAVVSGLGSDPRSVTPGTLAWYWRELKSFPGKTLSYITYLTLKGNLLAQLQKIPAAVASLCSKRAPQAPTHTPASGRKAPHASFIPPPPFSPSASPSLVSRSPKNKEMSPSIGSVSTDLPPPASTSSMRDYEDADIDDGRGLGIGRRNNKGRQADRSAGW</sequence>
<dbReference type="Proteomes" id="UP000041254">
    <property type="component" value="Unassembled WGS sequence"/>
</dbReference>
<dbReference type="PANTHER" id="PTHR46512:SF9">
    <property type="entry name" value="PEPTIDYLPROLYL ISOMERASE"/>
    <property type="match status" value="1"/>
</dbReference>
<feature type="region of interest" description="Disordered" evidence="5">
    <location>
        <begin position="294"/>
        <end position="388"/>
    </location>
</feature>
<dbReference type="InParanoid" id="A0A0G4EFJ2"/>
<evidence type="ECO:0000313" key="6">
    <source>
        <dbReference type="EMBL" id="CEL94497.1"/>
    </source>
</evidence>